<accession>A0A1I8H6B0</accession>
<dbReference type="WBParaSite" id="maker-uti_cns_0004614-snap-gene-0.4-mRNA-1">
    <property type="protein sequence ID" value="maker-uti_cns_0004614-snap-gene-0.4-mRNA-1"/>
    <property type="gene ID" value="maker-uti_cns_0004614-snap-gene-0.4"/>
</dbReference>
<name>A0A1I8H6B0_9PLAT</name>
<protein>
    <submittedName>
        <fullName evidence="2">Cadherin domain-containing protein</fullName>
    </submittedName>
</protein>
<evidence type="ECO:0000313" key="2">
    <source>
        <dbReference type="WBParaSite" id="maker-uti_cns_0004614-snap-gene-0.4-mRNA-1"/>
    </source>
</evidence>
<evidence type="ECO:0000313" key="1">
    <source>
        <dbReference type="Proteomes" id="UP000095280"/>
    </source>
</evidence>
<dbReference type="Proteomes" id="UP000095280">
    <property type="component" value="Unplaced"/>
</dbReference>
<reference evidence="2" key="1">
    <citation type="submission" date="2016-11" db="UniProtKB">
        <authorList>
            <consortium name="WormBaseParasite"/>
        </authorList>
    </citation>
    <scope>IDENTIFICATION</scope>
</reference>
<keyword evidence="1" id="KW-1185">Reference proteome</keyword>
<dbReference type="AlphaFoldDB" id="A0A1I8H6B0"/>
<sequence>MRGSMPAERPRQRTIRIGRSADDCGASSAAVAAGLPSFTSRSTLTKASLVFLTRCRLASRLSAPAAEPASTGPPWRPCGVLTSSPELHTGYTARAFLLGGWLDARNAVEANTDQDRPSRTRQQRTMNSTRLRLASRIIRQPISDRSRAVRSSQKSRIEFYLTIMMSSGGGGRFNELIYNFYTNMWSMYICSGLQRCSQVFRVRPSRPATAGQRRSAAAPNMPLVLRVVMPLLLCALCSDCLPASNSMYSHQSADCASADLTQHGLGTVSRHAEMCSEMPASLYNYSVQTAQSADSLQSTEFSDTASGLIIGSFELEHCLTPSDSLLIVLGEASDSMGASEHRCRRLTICNQMADGKRRRLRLQLSLHPTRSYTMKVFKLASGSRLCEQPRVRFFFTRSAGDDRPLVQLAARRCGACGDDGSDFRCNMTAYLRSGWVGGLLLKLTGVLGDQSDWIKFPANQSQRVSNSNSWIKANLSMQIRSWQLTYHFRKTAGSRRTISSARRSIFSLGFNDKSLRSPTLCQPSEPLAVCPRPLLPPTVGQWSAPSPSQSARGSVNRSTISDTAPAVLSWALPPALVLALFLALYRALYAQRNCGACGDSNTRKLVLLVLPEAGNPTTRQLIRRLPAAPAGVEIRQVVGLSKLNRQLIGSSCLVIFLSWDSKFDSFQAGSLSDAARRSLRTALLTEKHRMLGAFINSGAGPPADSICYHYKISY</sequence>
<proteinExistence type="predicted"/>
<organism evidence="1 2">
    <name type="scientific">Macrostomum lignano</name>
    <dbReference type="NCBI Taxonomy" id="282301"/>
    <lineage>
        <taxon>Eukaryota</taxon>
        <taxon>Metazoa</taxon>
        <taxon>Spiralia</taxon>
        <taxon>Lophotrochozoa</taxon>
        <taxon>Platyhelminthes</taxon>
        <taxon>Rhabditophora</taxon>
        <taxon>Macrostomorpha</taxon>
        <taxon>Macrostomida</taxon>
        <taxon>Macrostomidae</taxon>
        <taxon>Macrostomum</taxon>
    </lineage>
</organism>